<proteinExistence type="inferred from homology"/>
<dbReference type="GO" id="GO:0010150">
    <property type="term" value="P:leaf senescence"/>
    <property type="evidence" value="ECO:0007669"/>
    <property type="project" value="UniProtKB-ARBA"/>
</dbReference>
<comment type="similarity">
    <text evidence="1">Belongs to the senescence regulator S40 family.</text>
</comment>
<evidence type="ECO:0000256" key="2">
    <source>
        <dbReference type="SAM" id="MobiDB-lite"/>
    </source>
</evidence>
<dbReference type="InterPro" id="IPR007608">
    <property type="entry name" value="Senescence_reg_S40"/>
</dbReference>
<reference evidence="3" key="1">
    <citation type="submission" date="2019-09" db="EMBL/GenBank/DDBJ databases">
        <authorList>
            <person name="Zhang L."/>
        </authorList>
    </citation>
    <scope>NUCLEOTIDE SEQUENCE</scope>
</reference>
<feature type="region of interest" description="Disordered" evidence="2">
    <location>
        <begin position="100"/>
        <end position="164"/>
    </location>
</feature>
<dbReference type="PANTHER" id="PTHR33083:SF114">
    <property type="entry name" value="OS10G0481000 PROTEIN"/>
    <property type="match status" value="1"/>
</dbReference>
<accession>A0A5K0VAF3</accession>
<gene>
    <name evidence="3" type="ORF">NYM_LOCUS1460</name>
</gene>
<feature type="compositionally biased region" description="Acidic residues" evidence="2">
    <location>
        <begin position="140"/>
        <end position="150"/>
    </location>
</feature>
<organism evidence="3">
    <name type="scientific">Nymphaea colorata</name>
    <name type="common">pocket water lily</name>
    <dbReference type="NCBI Taxonomy" id="210225"/>
    <lineage>
        <taxon>Eukaryota</taxon>
        <taxon>Viridiplantae</taxon>
        <taxon>Streptophyta</taxon>
        <taxon>Embryophyta</taxon>
        <taxon>Tracheophyta</taxon>
        <taxon>Spermatophyta</taxon>
        <taxon>Magnoliopsida</taxon>
        <taxon>Nymphaeales</taxon>
        <taxon>Nymphaeaceae</taxon>
        <taxon>Nymphaea</taxon>
    </lineage>
</organism>
<dbReference type="PANTHER" id="PTHR33083">
    <property type="entry name" value="EXPRESSED PROTEIN"/>
    <property type="match status" value="1"/>
</dbReference>
<protein>
    <submittedName>
        <fullName evidence="3">Uncharacterized protein</fullName>
    </submittedName>
</protein>
<evidence type="ECO:0000313" key="3">
    <source>
        <dbReference type="EMBL" id="VVV37849.1"/>
    </source>
</evidence>
<dbReference type="Pfam" id="PF04520">
    <property type="entry name" value="Senescence_reg"/>
    <property type="match status" value="1"/>
</dbReference>
<dbReference type="Gramene" id="NC1G0109990.1">
    <property type="protein sequence ID" value="NC1G0109990.1:cds"/>
    <property type="gene ID" value="NC1G0109990"/>
</dbReference>
<dbReference type="AlphaFoldDB" id="A0A5K0VAF3"/>
<dbReference type="EMBL" id="LR721774">
    <property type="protein sequence ID" value="VVV37849.1"/>
    <property type="molecule type" value="Genomic_DNA"/>
</dbReference>
<name>A0A5K0VAF3_9MAGN</name>
<dbReference type="OrthoDB" id="684536at2759"/>
<sequence length="196" mass="21681">MDSGRHRKLSPDRILGAELRCSVSNCAGHHVLRPFSVQRIQDGSSLLQPRPSFFRSDSRGILAAVSEEKTPPGRWILYRKPELRPSFSMWEALRQQEIPTSLDSSAGGSLRQSASRSVPALPKRKGMREKGLGSGGDGRGEEEEDGEDEGNFTPHEIAARSPMTAFSVLEGAGRTLKGRDLRRVRNAVWRKTGFLD</sequence>
<evidence type="ECO:0000256" key="1">
    <source>
        <dbReference type="ARBA" id="ARBA00034773"/>
    </source>
</evidence>
<feature type="compositionally biased region" description="Polar residues" evidence="2">
    <location>
        <begin position="100"/>
        <end position="116"/>
    </location>
</feature>